<protein>
    <submittedName>
        <fullName evidence="1">Uncharacterized protein</fullName>
    </submittedName>
</protein>
<evidence type="ECO:0000313" key="2">
    <source>
        <dbReference type="Proteomes" id="UP000284416"/>
    </source>
</evidence>
<keyword evidence="2" id="KW-1185">Reference proteome</keyword>
<accession>A0A417YT98</accession>
<proteinExistence type="predicted"/>
<evidence type="ECO:0000313" key="1">
    <source>
        <dbReference type="EMBL" id="RHW40284.1"/>
    </source>
</evidence>
<dbReference type="AlphaFoldDB" id="A0A417YT98"/>
<sequence length="75" mass="8654">MFAPLFSWFRKSLLRRNVRFQIGFYGCGRMKCHFGRITAESGGMPSIQDESLLNPAYDSAFCSLHMIKSAFLRQK</sequence>
<reference evidence="1 2" key="1">
    <citation type="journal article" date="2017" name="Int. J. Syst. Evol. Microbiol.">
        <title>Bacillus notoginsengisoli sp. nov., a novel bacterium isolated from the rhizosphere of Panax notoginseng.</title>
        <authorList>
            <person name="Zhang M.Y."/>
            <person name="Cheng J."/>
            <person name="Cai Y."/>
            <person name="Zhang T.Y."/>
            <person name="Wu Y.Y."/>
            <person name="Manikprabhu D."/>
            <person name="Li W.J."/>
            <person name="Zhang Y.X."/>
        </authorList>
    </citation>
    <scope>NUCLEOTIDE SEQUENCE [LARGE SCALE GENOMIC DNA]</scope>
    <source>
        <strain evidence="1 2">JCM 30743</strain>
    </source>
</reference>
<gene>
    <name evidence="1" type="ORF">D1B31_12070</name>
</gene>
<name>A0A417YT98_9BACI</name>
<dbReference type="EMBL" id="QWEG01000007">
    <property type="protein sequence ID" value="RHW40284.1"/>
    <property type="molecule type" value="Genomic_DNA"/>
</dbReference>
<comment type="caution">
    <text evidence="1">The sequence shown here is derived from an EMBL/GenBank/DDBJ whole genome shotgun (WGS) entry which is preliminary data.</text>
</comment>
<dbReference type="Proteomes" id="UP000284416">
    <property type="component" value="Unassembled WGS sequence"/>
</dbReference>
<organism evidence="1 2">
    <name type="scientific">Neobacillus notoginsengisoli</name>
    <dbReference type="NCBI Taxonomy" id="1578198"/>
    <lineage>
        <taxon>Bacteria</taxon>
        <taxon>Bacillati</taxon>
        <taxon>Bacillota</taxon>
        <taxon>Bacilli</taxon>
        <taxon>Bacillales</taxon>
        <taxon>Bacillaceae</taxon>
        <taxon>Neobacillus</taxon>
    </lineage>
</organism>